<comment type="subunit">
    <text evidence="1">Homodimer.</text>
</comment>
<accession>A0ABQ9JMW1</accession>
<dbReference type="Pfam" id="PF00043">
    <property type="entry name" value="GST_C"/>
    <property type="match status" value="1"/>
</dbReference>
<sequence>MAPTLYGTRGSPAVRASFLAIKALGINVEFKEVDMAAGEHLTPAFLKLNPLHTVPTLEDGNFSIWDSHVINTYLVGRYGKNDASILEISRRELLLQVLLPIFQGETKEVTNEELLIEAYGQLETLLEQSTYVAGETLTLADFSIVATVTSANLLVPIASNRFPKISAWLARIQKLPYYAEANQKGLDVFADYVKSKMA</sequence>
<gene>
    <name evidence="5" type="ORF">NQ317_019154</name>
</gene>
<dbReference type="Proteomes" id="UP001162164">
    <property type="component" value="Unassembled WGS sequence"/>
</dbReference>
<evidence type="ECO:0000256" key="1">
    <source>
        <dbReference type="ARBA" id="ARBA00011738"/>
    </source>
</evidence>
<evidence type="ECO:0000259" key="4">
    <source>
        <dbReference type="PROSITE" id="PS50405"/>
    </source>
</evidence>
<dbReference type="Gene3D" id="3.40.30.10">
    <property type="entry name" value="Glutaredoxin"/>
    <property type="match status" value="1"/>
</dbReference>
<dbReference type="CDD" id="cd03177">
    <property type="entry name" value="GST_C_Delta_Epsilon"/>
    <property type="match status" value="1"/>
</dbReference>
<evidence type="ECO:0000313" key="5">
    <source>
        <dbReference type="EMBL" id="KAJ8979579.1"/>
    </source>
</evidence>
<dbReference type="SFLD" id="SFLDS00019">
    <property type="entry name" value="Glutathione_Transferase_(cytos"/>
    <property type="match status" value="1"/>
</dbReference>
<comment type="caution">
    <text evidence="5">The sequence shown here is derived from an EMBL/GenBank/DDBJ whole genome shotgun (WGS) entry which is preliminary data.</text>
</comment>
<dbReference type="CDD" id="cd03045">
    <property type="entry name" value="GST_N_Delta_Epsilon"/>
    <property type="match status" value="1"/>
</dbReference>
<evidence type="ECO:0000256" key="2">
    <source>
        <dbReference type="RuleBase" id="RU003494"/>
    </source>
</evidence>
<dbReference type="Gene3D" id="1.20.1050.10">
    <property type="match status" value="1"/>
</dbReference>
<dbReference type="EMBL" id="JAPWTJ010000329">
    <property type="protein sequence ID" value="KAJ8979579.1"/>
    <property type="molecule type" value="Genomic_DNA"/>
</dbReference>
<dbReference type="SUPFAM" id="SSF52833">
    <property type="entry name" value="Thioredoxin-like"/>
    <property type="match status" value="1"/>
</dbReference>
<dbReference type="PROSITE" id="PS50405">
    <property type="entry name" value="GST_CTER"/>
    <property type="match status" value="1"/>
</dbReference>
<feature type="domain" description="GST N-terminal" evidence="3">
    <location>
        <begin position="1"/>
        <end position="82"/>
    </location>
</feature>
<dbReference type="Pfam" id="PF02798">
    <property type="entry name" value="GST_N"/>
    <property type="match status" value="1"/>
</dbReference>
<keyword evidence="6" id="KW-1185">Reference proteome</keyword>
<protein>
    <submittedName>
        <fullName evidence="5">Uncharacterized protein</fullName>
    </submittedName>
</protein>
<dbReference type="PANTHER" id="PTHR43969">
    <property type="entry name" value="GLUTATHIONE S TRANSFERASE D10, ISOFORM A-RELATED"/>
    <property type="match status" value="1"/>
</dbReference>
<dbReference type="PANTHER" id="PTHR43969:SF9">
    <property type="entry name" value="GLUTATHIONE S TRANSFERASE D10, ISOFORM A-RELATED"/>
    <property type="match status" value="1"/>
</dbReference>
<name>A0ABQ9JMW1_9CUCU</name>
<dbReference type="InterPro" id="IPR010987">
    <property type="entry name" value="Glutathione-S-Trfase_C-like"/>
</dbReference>
<dbReference type="InterPro" id="IPR036249">
    <property type="entry name" value="Thioredoxin-like_sf"/>
</dbReference>
<evidence type="ECO:0000259" key="3">
    <source>
        <dbReference type="PROSITE" id="PS50404"/>
    </source>
</evidence>
<evidence type="ECO:0000313" key="6">
    <source>
        <dbReference type="Proteomes" id="UP001162164"/>
    </source>
</evidence>
<dbReference type="InterPro" id="IPR036282">
    <property type="entry name" value="Glutathione-S-Trfase_C_sf"/>
</dbReference>
<dbReference type="InterPro" id="IPR004045">
    <property type="entry name" value="Glutathione_S-Trfase_N"/>
</dbReference>
<organism evidence="5 6">
    <name type="scientific">Molorchus minor</name>
    <dbReference type="NCBI Taxonomy" id="1323400"/>
    <lineage>
        <taxon>Eukaryota</taxon>
        <taxon>Metazoa</taxon>
        <taxon>Ecdysozoa</taxon>
        <taxon>Arthropoda</taxon>
        <taxon>Hexapoda</taxon>
        <taxon>Insecta</taxon>
        <taxon>Pterygota</taxon>
        <taxon>Neoptera</taxon>
        <taxon>Endopterygota</taxon>
        <taxon>Coleoptera</taxon>
        <taxon>Polyphaga</taxon>
        <taxon>Cucujiformia</taxon>
        <taxon>Chrysomeloidea</taxon>
        <taxon>Cerambycidae</taxon>
        <taxon>Lamiinae</taxon>
        <taxon>Monochamini</taxon>
        <taxon>Molorchus</taxon>
    </lineage>
</organism>
<dbReference type="InterPro" id="IPR004046">
    <property type="entry name" value="GST_C"/>
</dbReference>
<dbReference type="PROSITE" id="PS50404">
    <property type="entry name" value="GST_NTER"/>
    <property type="match status" value="1"/>
</dbReference>
<dbReference type="InterPro" id="IPR040079">
    <property type="entry name" value="Glutathione_S-Trfase"/>
</dbReference>
<reference evidence="5" key="1">
    <citation type="journal article" date="2023" name="Insect Mol. Biol.">
        <title>Genome sequencing provides insights into the evolution of gene families encoding plant cell wall-degrading enzymes in longhorned beetles.</title>
        <authorList>
            <person name="Shin N.R."/>
            <person name="Okamura Y."/>
            <person name="Kirsch R."/>
            <person name="Pauchet Y."/>
        </authorList>
    </citation>
    <scope>NUCLEOTIDE SEQUENCE</scope>
    <source>
        <strain evidence="5">MMC_N1</strain>
    </source>
</reference>
<proteinExistence type="inferred from homology"/>
<dbReference type="SUPFAM" id="SSF47616">
    <property type="entry name" value="GST C-terminal domain-like"/>
    <property type="match status" value="1"/>
</dbReference>
<feature type="domain" description="GST C-terminal" evidence="4">
    <location>
        <begin position="68"/>
        <end position="198"/>
    </location>
</feature>
<comment type="similarity">
    <text evidence="2">Belongs to the GST superfamily.</text>
</comment>